<dbReference type="Proteomes" id="UP000000589">
    <property type="component" value="Chromosome 6"/>
</dbReference>
<evidence type="ECO:0000256" key="1">
    <source>
        <dbReference type="SAM" id="MobiDB-lite"/>
    </source>
</evidence>
<dbReference type="RefSeq" id="NP_001241875.1">
    <property type="nucleotide sequence ID" value="NM_001254946.1"/>
</dbReference>
<name>E0CXF8_MOUSE</name>
<dbReference type="KEGG" id="mmu:232406"/>
<feature type="compositionally biased region" description="Polar residues" evidence="1">
    <location>
        <begin position="122"/>
        <end position="138"/>
    </location>
</feature>
<reference evidence="2" key="4">
    <citation type="submission" date="2025-09" db="UniProtKB">
        <authorList>
            <consortium name="Ensembl"/>
        </authorList>
    </citation>
    <scope>IDENTIFICATION</scope>
    <source>
        <strain evidence="2">C57BL/6J</strain>
    </source>
</reference>
<dbReference type="PaxDb" id="10090-ENSMUSP00000125357"/>
<reference evidence="2 4" key="2">
    <citation type="journal article" date="2011" name="PLoS Biol.">
        <title>Modernizing reference genome assemblies.</title>
        <authorList>
            <person name="Church D.M."/>
            <person name="Schneider V.A."/>
            <person name="Graves T."/>
            <person name="Auger K."/>
            <person name="Cunningham F."/>
            <person name="Bouk N."/>
            <person name="Chen H.C."/>
            <person name="Agarwala R."/>
            <person name="McLaren W.M."/>
            <person name="Ritchie G.R."/>
            <person name="Albracht D."/>
            <person name="Kremitzki M."/>
            <person name="Rock S."/>
            <person name="Kotkiewicz H."/>
            <person name="Kremitzki C."/>
            <person name="Wollam A."/>
            <person name="Trani L."/>
            <person name="Fulton L."/>
            <person name="Fulton R."/>
            <person name="Matthews L."/>
            <person name="Whitehead S."/>
            <person name="Chow W."/>
            <person name="Torrance J."/>
            <person name="Dunn M."/>
            <person name="Harden G."/>
            <person name="Threadgold G."/>
            <person name="Wood J."/>
            <person name="Collins J."/>
            <person name="Heath P."/>
            <person name="Griffiths G."/>
            <person name="Pelan S."/>
            <person name="Grafham D."/>
            <person name="Eichler E.E."/>
            <person name="Weinstock G."/>
            <person name="Mardis E.R."/>
            <person name="Wilson R.K."/>
            <person name="Howe K."/>
            <person name="Flicek P."/>
            <person name="Hubbard T."/>
        </authorList>
    </citation>
    <scope>NUCLEOTIDE SEQUENCE [LARGE SCALE GENOMIC DNA]</scope>
    <source>
        <strain evidence="2 4">C57BL/6J</strain>
    </source>
</reference>
<dbReference type="GeneTree" id="ENSGT00860000136096"/>
<dbReference type="AGR" id="MGI:2448540"/>
<dbReference type="BioGRID-ORCS" id="232406">
    <property type="hits" value="2 hits in 74 CRISPR screens"/>
</dbReference>
<proteinExistence type="predicted"/>
<protein>
    <submittedName>
        <fullName evidence="2">cDNA sequence BC035044</fullName>
    </submittedName>
</protein>
<dbReference type="RNAct" id="E0CXF8">
    <property type="molecule type" value="protein"/>
</dbReference>
<keyword evidence="4" id="KW-1185">Reference proteome</keyword>
<dbReference type="VEuPathDB" id="HostDB:ENSMUSG00000090164"/>
<dbReference type="Ensembl" id="ENSMUST00000160290.8">
    <property type="protein sequence ID" value="ENSMUSP00000125357.2"/>
    <property type="gene ID" value="ENSMUSG00000090164.9"/>
</dbReference>
<reference evidence="2" key="3">
    <citation type="submission" date="2025-08" db="UniProtKB">
        <authorList>
            <consortium name="Ensembl"/>
        </authorList>
    </citation>
    <scope>IDENTIFICATION</scope>
    <source>
        <strain evidence="2">C57BL/6J</strain>
    </source>
</reference>
<dbReference type="MGI" id="MGI:2448540">
    <property type="gene designation" value="BC035044"/>
</dbReference>
<dbReference type="GeneID" id="232406"/>
<dbReference type="UCSC" id="uc009eet.1">
    <property type="organism name" value="mouse"/>
</dbReference>
<dbReference type="HOGENOM" id="CLU_153984_0_0_1"/>
<dbReference type="Bgee" id="ENSMUSG00000090164">
    <property type="expression patterns" value="Expressed in mesenteric lymph node and 74 other cell types or tissues"/>
</dbReference>
<dbReference type="AlphaFoldDB" id="E0CXF8"/>
<dbReference type="InParanoid" id="E0CXF8"/>
<accession>E0CXF8</accession>
<sequence length="138" mass="15335">MSRRHCCDKLKELLWDFSASWTHFKSSGKVTTHGCGGGVVRVSAADNGETGLIMCVCNEDHLNKAMCSDPEFLPISRVTMSESLIVPETHSMKQITDKLPRYSMDVFKKFKQRTEGPLLASPRNTGQQCQAASRPTTL</sequence>
<dbReference type="ExpressionAtlas" id="E0CXF8">
    <property type="expression patterns" value="baseline and differential"/>
</dbReference>
<evidence type="ECO:0000313" key="3">
    <source>
        <dbReference type="MGI" id="MGI:2448540"/>
    </source>
</evidence>
<evidence type="ECO:0000313" key="4">
    <source>
        <dbReference type="Proteomes" id="UP000000589"/>
    </source>
</evidence>
<feature type="region of interest" description="Disordered" evidence="1">
    <location>
        <begin position="116"/>
        <end position="138"/>
    </location>
</feature>
<evidence type="ECO:0000313" key="2">
    <source>
        <dbReference type="Ensembl" id="ENSMUSP00000125357.2"/>
    </source>
</evidence>
<gene>
    <name evidence="2 3" type="primary">BC035044</name>
</gene>
<organism evidence="2 4">
    <name type="scientific">Mus musculus</name>
    <name type="common">Mouse</name>
    <dbReference type="NCBI Taxonomy" id="10090"/>
    <lineage>
        <taxon>Eukaryota</taxon>
        <taxon>Metazoa</taxon>
        <taxon>Chordata</taxon>
        <taxon>Craniata</taxon>
        <taxon>Vertebrata</taxon>
        <taxon>Euteleostomi</taxon>
        <taxon>Mammalia</taxon>
        <taxon>Eutheria</taxon>
        <taxon>Euarchontoglires</taxon>
        <taxon>Glires</taxon>
        <taxon>Rodentia</taxon>
        <taxon>Myomorpha</taxon>
        <taxon>Muroidea</taxon>
        <taxon>Muridae</taxon>
        <taxon>Murinae</taxon>
        <taxon>Mus</taxon>
        <taxon>Mus</taxon>
    </lineage>
</organism>
<reference evidence="2 4" key="1">
    <citation type="journal article" date="2009" name="PLoS Biol.">
        <title>Lineage-specific biology revealed by a finished genome assembly of the mouse.</title>
        <authorList>
            <consortium name="Mouse Genome Sequencing Consortium"/>
            <person name="Church D.M."/>
            <person name="Goodstadt L."/>
            <person name="Hillier L.W."/>
            <person name="Zody M.C."/>
            <person name="Goldstein S."/>
            <person name="She X."/>
            <person name="Bult C.J."/>
            <person name="Agarwala R."/>
            <person name="Cherry J.L."/>
            <person name="DiCuccio M."/>
            <person name="Hlavina W."/>
            <person name="Kapustin Y."/>
            <person name="Meric P."/>
            <person name="Maglott D."/>
            <person name="Birtle Z."/>
            <person name="Marques A.C."/>
            <person name="Graves T."/>
            <person name="Zhou S."/>
            <person name="Teague B."/>
            <person name="Potamousis K."/>
            <person name="Churas C."/>
            <person name="Place M."/>
            <person name="Herschleb J."/>
            <person name="Runnheim R."/>
            <person name="Forrest D."/>
            <person name="Amos-Landgraf J."/>
            <person name="Schwartz D.C."/>
            <person name="Cheng Z."/>
            <person name="Lindblad-Toh K."/>
            <person name="Eichler E.E."/>
            <person name="Ponting C.P."/>
        </authorList>
    </citation>
    <scope>NUCLEOTIDE SEQUENCE [LARGE SCALE GENOMIC DNA]</scope>
    <source>
        <strain evidence="2 4">C57BL/6J</strain>
    </source>
</reference>